<dbReference type="Proteomes" id="UP000271683">
    <property type="component" value="Unassembled WGS sequence"/>
</dbReference>
<keyword evidence="2" id="KW-0012">Acyltransferase</keyword>
<protein>
    <submittedName>
        <fullName evidence="2">L-amino acid N-acyltransferase YncA</fullName>
    </submittedName>
</protein>
<accession>A0A3N1GBU2</accession>
<organism evidence="2 3">
    <name type="scientific">Couchioplanes caeruleus</name>
    <dbReference type="NCBI Taxonomy" id="56438"/>
    <lineage>
        <taxon>Bacteria</taxon>
        <taxon>Bacillati</taxon>
        <taxon>Actinomycetota</taxon>
        <taxon>Actinomycetes</taxon>
        <taxon>Micromonosporales</taxon>
        <taxon>Micromonosporaceae</taxon>
        <taxon>Couchioplanes</taxon>
    </lineage>
</organism>
<dbReference type="PANTHER" id="PTHR43072:SF36">
    <property type="entry name" value="RIBOSOMAL-PROTEIN-ALANINE ACETYLTRANSFERASE"/>
    <property type="match status" value="1"/>
</dbReference>
<evidence type="ECO:0000259" key="1">
    <source>
        <dbReference type="PROSITE" id="PS51186"/>
    </source>
</evidence>
<dbReference type="InterPro" id="IPR017255">
    <property type="entry name" value="AcTrfase_GNAT_prd"/>
</dbReference>
<dbReference type="RefSeq" id="WP_123678023.1">
    <property type="nucleotide sequence ID" value="NZ_RJKL01000001.1"/>
</dbReference>
<dbReference type="Gene3D" id="3.40.630.30">
    <property type="match status" value="1"/>
</dbReference>
<comment type="caution">
    <text evidence="2">The sequence shown here is derived from an EMBL/GenBank/DDBJ whole genome shotgun (WGS) entry which is preliminary data.</text>
</comment>
<dbReference type="AlphaFoldDB" id="A0A3N1GBU2"/>
<dbReference type="InterPro" id="IPR000182">
    <property type="entry name" value="GNAT_dom"/>
</dbReference>
<evidence type="ECO:0000313" key="3">
    <source>
        <dbReference type="Proteomes" id="UP000271683"/>
    </source>
</evidence>
<feature type="domain" description="N-acetyltransferase" evidence="1">
    <location>
        <begin position="7"/>
        <end position="151"/>
    </location>
</feature>
<dbReference type="EMBL" id="RJKL01000001">
    <property type="protein sequence ID" value="ROP27713.1"/>
    <property type="molecule type" value="Genomic_DNA"/>
</dbReference>
<dbReference type="GO" id="GO:0016747">
    <property type="term" value="F:acyltransferase activity, transferring groups other than amino-acyl groups"/>
    <property type="evidence" value="ECO:0007669"/>
    <property type="project" value="InterPro"/>
</dbReference>
<dbReference type="OrthoDB" id="3173333at2"/>
<evidence type="ECO:0000313" key="2">
    <source>
        <dbReference type="EMBL" id="ROP27713.1"/>
    </source>
</evidence>
<proteinExistence type="predicted"/>
<gene>
    <name evidence="2" type="ORF">EDD30_0405</name>
</gene>
<dbReference type="PROSITE" id="PS51186">
    <property type="entry name" value="GNAT"/>
    <property type="match status" value="1"/>
</dbReference>
<dbReference type="PANTHER" id="PTHR43072">
    <property type="entry name" value="N-ACETYLTRANSFERASE"/>
    <property type="match status" value="1"/>
</dbReference>
<dbReference type="Pfam" id="PF00583">
    <property type="entry name" value="Acetyltransf_1"/>
    <property type="match status" value="1"/>
</dbReference>
<dbReference type="SUPFAM" id="SSF55729">
    <property type="entry name" value="Acyl-CoA N-acyltransferases (Nat)"/>
    <property type="match status" value="1"/>
</dbReference>
<sequence length="153" mass="16424">MFNVMDVELHPAEAADYDEIIAVIDDWWGREVTGLLPRLFLDHFHRTSLVARDPDGALTGFLIGVLSPSQPGRAYIHFVGVAPAARGSGLGRRLYEEFFALARAAGNIGVGAITSPFNAGSIAFHQSMGFTVTGPIGGYDGPGKDMMVFDRAL</sequence>
<dbReference type="PIRSF" id="PIRSF037663">
    <property type="entry name" value="Acetyltransf_GNAT_prd"/>
    <property type="match status" value="1"/>
</dbReference>
<keyword evidence="2" id="KW-0808">Transferase</keyword>
<dbReference type="InterPro" id="IPR016181">
    <property type="entry name" value="Acyl_CoA_acyltransferase"/>
</dbReference>
<name>A0A3N1GBU2_9ACTN</name>
<dbReference type="CDD" id="cd04301">
    <property type="entry name" value="NAT_SF"/>
    <property type="match status" value="1"/>
</dbReference>
<reference evidence="2 3" key="1">
    <citation type="submission" date="2018-11" db="EMBL/GenBank/DDBJ databases">
        <title>Sequencing the genomes of 1000 actinobacteria strains.</title>
        <authorList>
            <person name="Klenk H.-P."/>
        </authorList>
    </citation>
    <scope>NUCLEOTIDE SEQUENCE [LARGE SCALE GENOMIC DNA]</scope>
    <source>
        <strain evidence="2 3">DSM 43634</strain>
    </source>
</reference>